<dbReference type="Gene3D" id="2.40.50.140">
    <property type="entry name" value="Nucleic acid-binding proteins"/>
    <property type="match status" value="1"/>
</dbReference>
<dbReference type="RefSeq" id="WP_397089033.1">
    <property type="nucleotide sequence ID" value="NZ_JBITGY010000011.1"/>
</dbReference>
<evidence type="ECO:0000313" key="9">
    <source>
        <dbReference type="Proteomes" id="UP001612741"/>
    </source>
</evidence>
<keyword evidence="3" id="KW-0547">Nucleotide-binding</keyword>
<dbReference type="Gene3D" id="3.40.50.300">
    <property type="entry name" value="P-loop containing nucleotide triphosphate hydrolases"/>
    <property type="match status" value="1"/>
</dbReference>
<dbReference type="PROSITE" id="PS00211">
    <property type="entry name" value="ABC_TRANSPORTER_1"/>
    <property type="match status" value="1"/>
</dbReference>
<evidence type="ECO:0000256" key="2">
    <source>
        <dbReference type="ARBA" id="ARBA00022475"/>
    </source>
</evidence>
<accession>A0ABW7Z5E9</accession>
<dbReference type="InterPro" id="IPR012340">
    <property type="entry name" value="NA-bd_OB-fold"/>
</dbReference>
<keyword evidence="1" id="KW-0813">Transport</keyword>
<dbReference type="Proteomes" id="UP001612741">
    <property type="component" value="Unassembled WGS sequence"/>
</dbReference>
<organism evidence="8 9">
    <name type="scientific">Nonomuraea typhae</name>
    <dbReference type="NCBI Taxonomy" id="2603600"/>
    <lineage>
        <taxon>Bacteria</taxon>
        <taxon>Bacillati</taxon>
        <taxon>Actinomycetota</taxon>
        <taxon>Actinomycetes</taxon>
        <taxon>Streptosporangiales</taxon>
        <taxon>Streptosporangiaceae</taxon>
        <taxon>Nonomuraea</taxon>
    </lineage>
</organism>
<dbReference type="EMBL" id="JBITGY010000011">
    <property type="protein sequence ID" value="MFI6503246.1"/>
    <property type="molecule type" value="Genomic_DNA"/>
</dbReference>
<dbReference type="InterPro" id="IPR013611">
    <property type="entry name" value="Transp-assoc_OB_typ2"/>
</dbReference>
<dbReference type="InterPro" id="IPR003593">
    <property type="entry name" value="AAA+_ATPase"/>
</dbReference>
<dbReference type="InterPro" id="IPR027417">
    <property type="entry name" value="P-loop_NTPase"/>
</dbReference>
<protein>
    <submittedName>
        <fullName evidence="8">ABC transporter ATP-binding protein</fullName>
    </submittedName>
</protein>
<dbReference type="PANTHER" id="PTHR43875">
    <property type="entry name" value="MALTODEXTRIN IMPORT ATP-BINDING PROTEIN MSMX"/>
    <property type="match status" value="1"/>
</dbReference>
<gene>
    <name evidence="8" type="ORF">ACIBG2_38095</name>
</gene>
<sequence length="354" mass="39678">MPKIRFDGITKDFGDTSVIRNFDAEVPDEEFLVLLGPSGCGKSTMLRMIAGLTDISGGSLEFDGVRVNGLEPRERRVAFVFQSYALYPHMTVRANIAFPLLMSRFRWYHHFPVVNRLMRRRFLRDPSVREKVEEVAAMMELTGQLDRRPKTLSGGQRQRVAVARALVREPSLYLLDEPLSNLDAKLRTQMRAEISALYQRVRKSFVYVTHDQVEAMTMGTRIIVMNEGVIQQYGTPKEIYDRPANTFVARFIGSPPMNLLPRDGGLLGVRAEKVTISAEPGGLRGQVVVVEHLGAETVIAFTLDSRELHYARMPGDVTFPPGSECRVDLDLSGASWFDAETGERQASSPASARQ</sequence>
<keyword evidence="9" id="KW-1185">Reference proteome</keyword>
<dbReference type="InterPro" id="IPR017871">
    <property type="entry name" value="ABC_transporter-like_CS"/>
</dbReference>
<evidence type="ECO:0000259" key="7">
    <source>
        <dbReference type="PROSITE" id="PS50893"/>
    </source>
</evidence>
<dbReference type="PROSITE" id="PS50893">
    <property type="entry name" value="ABC_TRANSPORTER_2"/>
    <property type="match status" value="1"/>
</dbReference>
<evidence type="ECO:0000256" key="3">
    <source>
        <dbReference type="ARBA" id="ARBA00022741"/>
    </source>
</evidence>
<dbReference type="PANTHER" id="PTHR43875:SF15">
    <property type="entry name" value="TREHALOSE IMPORT ATP-BINDING PROTEIN SUGC"/>
    <property type="match status" value="1"/>
</dbReference>
<dbReference type="SUPFAM" id="SSF52540">
    <property type="entry name" value="P-loop containing nucleoside triphosphate hydrolases"/>
    <property type="match status" value="1"/>
</dbReference>
<comment type="caution">
    <text evidence="8">The sequence shown here is derived from an EMBL/GenBank/DDBJ whole genome shotgun (WGS) entry which is preliminary data.</text>
</comment>
<keyword evidence="6" id="KW-0472">Membrane</keyword>
<dbReference type="Pfam" id="PF08402">
    <property type="entry name" value="TOBE_2"/>
    <property type="match status" value="1"/>
</dbReference>
<dbReference type="InterPro" id="IPR003439">
    <property type="entry name" value="ABC_transporter-like_ATP-bd"/>
</dbReference>
<dbReference type="Pfam" id="PF00005">
    <property type="entry name" value="ABC_tran"/>
    <property type="match status" value="1"/>
</dbReference>
<keyword evidence="2" id="KW-1003">Cell membrane</keyword>
<dbReference type="SUPFAM" id="SSF50331">
    <property type="entry name" value="MOP-like"/>
    <property type="match status" value="1"/>
</dbReference>
<dbReference type="GO" id="GO:0005524">
    <property type="term" value="F:ATP binding"/>
    <property type="evidence" value="ECO:0007669"/>
    <property type="project" value="UniProtKB-KW"/>
</dbReference>
<proteinExistence type="predicted"/>
<evidence type="ECO:0000313" key="8">
    <source>
        <dbReference type="EMBL" id="MFI6503246.1"/>
    </source>
</evidence>
<dbReference type="InterPro" id="IPR047641">
    <property type="entry name" value="ABC_transpr_MalK/UgpC-like"/>
</dbReference>
<feature type="domain" description="ABC transporter" evidence="7">
    <location>
        <begin position="4"/>
        <end position="252"/>
    </location>
</feature>
<keyword evidence="4 8" id="KW-0067">ATP-binding</keyword>
<dbReference type="InterPro" id="IPR008995">
    <property type="entry name" value="Mo/tungstate-bd_C_term_dom"/>
</dbReference>
<keyword evidence="5" id="KW-1278">Translocase</keyword>
<name>A0ABW7Z5E9_9ACTN</name>
<evidence type="ECO:0000256" key="6">
    <source>
        <dbReference type="ARBA" id="ARBA00023136"/>
    </source>
</evidence>
<evidence type="ECO:0000256" key="5">
    <source>
        <dbReference type="ARBA" id="ARBA00022967"/>
    </source>
</evidence>
<reference evidence="8 9" key="1">
    <citation type="submission" date="2024-10" db="EMBL/GenBank/DDBJ databases">
        <title>The Natural Products Discovery Center: Release of the First 8490 Sequenced Strains for Exploring Actinobacteria Biosynthetic Diversity.</title>
        <authorList>
            <person name="Kalkreuter E."/>
            <person name="Kautsar S.A."/>
            <person name="Yang D."/>
            <person name="Bader C.D."/>
            <person name="Teijaro C.N."/>
            <person name="Fluegel L."/>
            <person name="Davis C.M."/>
            <person name="Simpson J.R."/>
            <person name="Lauterbach L."/>
            <person name="Steele A.D."/>
            <person name="Gui C."/>
            <person name="Meng S."/>
            <person name="Li G."/>
            <person name="Viehrig K."/>
            <person name="Ye F."/>
            <person name="Su P."/>
            <person name="Kiefer A.F."/>
            <person name="Nichols A."/>
            <person name="Cepeda A.J."/>
            <person name="Yan W."/>
            <person name="Fan B."/>
            <person name="Jiang Y."/>
            <person name="Adhikari A."/>
            <person name="Zheng C.-J."/>
            <person name="Schuster L."/>
            <person name="Cowan T.M."/>
            <person name="Smanski M.J."/>
            <person name="Chevrette M.G."/>
            <person name="De Carvalho L.P.S."/>
            <person name="Shen B."/>
        </authorList>
    </citation>
    <scope>NUCLEOTIDE SEQUENCE [LARGE SCALE GENOMIC DNA]</scope>
    <source>
        <strain evidence="8 9">NPDC050545</strain>
    </source>
</reference>
<evidence type="ECO:0000256" key="4">
    <source>
        <dbReference type="ARBA" id="ARBA00022840"/>
    </source>
</evidence>
<dbReference type="Gene3D" id="2.40.50.100">
    <property type="match status" value="1"/>
</dbReference>
<dbReference type="SMART" id="SM00382">
    <property type="entry name" value="AAA"/>
    <property type="match status" value="1"/>
</dbReference>
<evidence type="ECO:0000256" key="1">
    <source>
        <dbReference type="ARBA" id="ARBA00022448"/>
    </source>
</evidence>